<reference evidence="1 2" key="1">
    <citation type="submission" date="2021-02" db="EMBL/GenBank/DDBJ databases">
        <title>Leishmania (Mundinia) enrietti genome sequencing and assembly.</title>
        <authorList>
            <person name="Almutairi H."/>
            <person name="Gatherer D."/>
        </authorList>
    </citation>
    <scope>NUCLEOTIDE SEQUENCE [LARGE SCALE GENOMIC DNA]</scope>
    <source>
        <strain evidence="1">CUR178</strain>
    </source>
</reference>
<dbReference type="KEGG" id="lenr:94171541"/>
<dbReference type="OrthoDB" id="276144at2759"/>
<dbReference type="EMBL" id="JAFHKP010000029">
    <property type="protein sequence ID" value="KAG5474209.1"/>
    <property type="molecule type" value="Genomic_DNA"/>
</dbReference>
<dbReference type="AlphaFoldDB" id="A0A836GI98"/>
<dbReference type="GeneID" id="94171541"/>
<keyword evidence="2" id="KW-1185">Reference proteome</keyword>
<protein>
    <submittedName>
        <fullName evidence="1">Uncharacterized protein</fullName>
    </submittedName>
</protein>
<dbReference type="RefSeq" id="XP_067691402.1">
    <property type="nucleotide sequence ID" value="XM_067836031.1"/>
</dbReference>
<gene>
    <name evidence="1" type="ORF">CUR178_04322</name>
</gene>
<accession>A0A836GI98</accession>
<dbReference type="InterPro" id="IPR016024">
    <property type="entry name" value="ARM-type_fold"/>
</dbReference>
<evidence type="ECO:0000313" key="1">
    <source>
        <dbReference type="EMBL" id="KAG5474209.1"/>
    </source>
</evidence>
<dbReference type="InterPro" id="IPR011989">
    <property type="entry name" value="ARM-like"/>
</dbReference>
<sequence>MAEGARTTRHYVSDCLENRYPYDPSCGFVGAREREAGRVFNGYGSCGVDHMMNSLMDPSVSADEKSRAVHLLYARSASQETKVEVLKKGMVPLLIATLQHSSDLLLTHQCLLLMRSLAVLPQGCFALIREGAMPVVSAALLTDSPSTESSEAAQRCCVAAAHIFYQVSSNMSGLRWMLGLPHDPAFEGIEAAWVGDALSPEVLVSSIADGLASETTPAKATVYLVQTLACFTSLERGVEAFLAIPDAVDVLVALVWNFQRFPVQDTELCKATLEVVWNTSLGHIGGAAMEARGVPDILFESLGSVSGSVAQVPVCVQRQLTGALSAVCQLTSVKQSSTRAVSSAQARTRIIVLIECVREWNKLIAAKYTSAAKPVPSDAAAVVTNLVQCIRLASELKPVRDITHTFVDAMEEEDATEAFYFRRQLYFHTRWEAEYRASVEM</sequence>
<dbReference type="SUPFAM" id="SSF48371">
    <property type="entry name" value="ARM repeat"/>
    <property type="match status" value="1"/>
</dbReference>
<organism evidence="1 2">
    <name type="scientific">Leishmania enriettii</name>
    <dbReference type="NCBI Taxonomy" id="5663"/>
    <lineage>
        <taxon>Eukaryota</taxon>
        <taxon>Discoba</taxon>
        <taxon>Euglenozoa</taxon>
        <taxon>Kinetoplastea</taxon>
        <taxon>Metakinetoplastina</taxon>
        <taxon>Trypanosomatida</taxon>
        <taxon>Trypanosomatidae</taxon>
        <taxon>Leishmaniinae</taxon>
        <taxon>Leishmania</taxon>
    </lineage>
</organism>
<evidence type="ECO:0000313" key="2">
    <source>
        <dbReference type="Proteomes" id="UP000674179"/>
    </source>
</evidence>
<dbReference type="Proteomes" id="UP000674179">
    <property type="component" value="Chromosome 29"/>
</dbReference>
<dbReference type="Gene3D" id="1.25.10.10">
    <property type="entry name" value="Leucine-rich Repeat Variant"/>
    <property type="match status" value="1"/>
</dbReference>
<name>A0A836GI98_LEIEN</name>
<comment type="caution">
    <text evidence="1">The sequence shown here is derived from an EMBL/GenBank/DDBJ whole genome shotgun (WGS) entry which is preliminary data.</text>
</comment>
<proteinExistence type="predicted"/>